<gene>
    <name evidence="1" type="ORF">ALC62_14374</name>
</gene>
<evidence type="ECO:0000313" key="2">
    <source>
        <dbReference type="Proteomes" id="UP000078542"/>
    </source>
</evidence>
<accession>A0A195C1M8</accession>
<evidence type="ECO:0000313" key="1">
    <source>
        <dbReference type="EMBL" id="KYM94779.1"/>
    </source>
</evidence>
<organism evidence="1 2">
    <name type="scientific">Cyphomyrmex costatus</name>
    <dbReference type="NCBI Taxonomy" id="456900"/>
    <lineage>
        <taxon>Eukaryota</taxon>
        <taxon>Metazoa</taxon>
        <taxon>Ecdysozoa</taxon>
        <taxon>Arthropoda</taxon>
        <taxon>Hexapoda</taxon>
        <taxon>Insecta</taxon>
        <taxon>Pterygota</taxon>
        <taxon>Neoptera</taxon>
        <taxon>Endopterygota</taxon>
        <taxon>Hymenoptera</taxon>
        <taxon>Apocrita</taxon>
        <taxon>Aculeata</taxon>
        <taxon>Formicoidea</taxon>
        <taxon>Formicidae</taxon>
        <taxon>Myrmicinae</taxon>
        <taxon>Cyphomyrmex</taxon>
    </lineage>
</organism>
<keyword evidence="2" id="KW-1185">Reference proteome</keyword>
<protein>
    <submittedName>
        <fullName evidence="1">Uncharacterized protein</fullName>
    </submittedName>
</protein>
<dbReference type="Proteomes" id="UP000078542">
    <property type="component" value="Unassembled WGS sequence"/>
</dbReference>
<name>A0A195C1M8_9HYME</name>
<dbReference type="AlphaFoldDB" id="A0A195C1M8"/>
<proteinExistence type="predicted"/>
<feature type="non-terminal residue" evidence="1">
    <location>
        <position position="1"/>
    </location>
</feature>
<reference evidence="1 2" key="1">
    <citation type="submission" date="2016-03" db="EMBL/GenBank/DDBJ databases">
        <title>Cyphomyrmex costatus WGS genome.</title>
        <authorList>
            <person name="Nygaard S."/>
            <person name="Hu H."/>
            <person name="Boomsma J."/>
            <person name="Zhang G."/>
        </authorList>
    </citation>
    <scope>NUCLEOTIDE SEQUENCE [LARGE SCALE GENOMIC DNA]</scope>
    <source>
        <strain evidence="1">MS0001</strain>
        <tissue evidence="1">Whole body</tissue>
    </source>
</reference>
<sequence>KREKLTIKMKNNQHCMILNTSETNNYHQPVSAKPSVVSVSSIDSDVSDRRDVREELYAGIFRRHRKTILVLGSFLKMLRVNRNMNNYASIKPNDETDE</sequence>
<dbReference type="EMBL" id="KQ978344">
    <property type="protein sequence ID" value="KYM94779.1"/>
    <property type="molecule type" value="Genomic_DNA"/>
</dbReference>